<keyword evidence="1" id="KW-0472">Membrane</keyword>
<proteinExistence type="predicted"/>
<evidence type="ECO:0000256" key="1">
    <source>
        <dbReference type="SAM" id="Phobius"/>
    </source>
</evidence>
<evidence type="ECO:0000313" key="2">
    <source>
        <dbReference type="EMBL" id="UTI67004.1"/>
    </source>
</evidence>
<dbReference type="EMBL" id="CP098502">
    <property type="protein sequence ID" value="UTI67004.1"/>
    <property type="molecule type" value="Genomic_DNA"/>
</dbReference>
<sequence length="54" mass="6209">MAADPGRRDDDDPPRWLRLLEPFRTEEAMFRVLLYALAVFVVLTAAIFIGRAVF</sequence>
<accession>A0ABY5E1C1</accession>
<protein>
    <submittedName>
        <fullName evidence="2">Uncharacterized protein</fullName>
    </submittedName>
</protein>
<gene>
    <name evidence="2" type="ORF">NBH00_12535</name>
</gene>
<keyword evidence="3" id="KW-1185">Reference proteome</keyword>
<dbReference type="RefSeq" id="WP_254573656.1">
    <property type="nucleotide sequence ID" value="NZ_CP098502.1"/>
</dbReference>
<feature type="transmembrane region" description="Helical" evidence="1">
    <location>
        <begin position="28"/>
        <end position="49"/>
    </location>
</feature>
<name>A0ABY5E1C1_9ACTN</name>
<keyword evidence="1" id="KW-0812">Transmembrane</keyword>
<dbReference type="Proteomes" id="UP001056035">
    <property type="component" value="Chromosome"/>
</dbReference>
<reference evidence="2 3" key="1">
    <citation type="submission" date="2022-06" db="EMBL/GenBank/DDBJ databases">
        <title>Paraconexibacter antarcticus.</title>
        <authorList>
            <person name="Kim C.S."/>
        </authorList>
    </citation>
    <scope>NUCLEOTIDE SEQUENCE [LARGE SCALE GENOMIC DNA]</scope>
    <source>
        <strain evidence="2 3">02-257</strain>
    </source>
</reference>
<keyword evidence="1" id="KW-1133">Transmembrane helix</keyword>
<evidence type="ECO:0000313" key="3">
    <source>
        <dbReference type="Proteomes" id="UP001056035"/>
    </source>
</evidence>
<organism evidence="2 3">
    <name type="scientific">Paraconexibacter antarcticus</name>
    <dbReference type="NCBI Taxonomy" id="2949664"/>
    <lineage>
        <taxon>Bacteria</taxon>
        <taxon>Bacillati</taxon>
        <taxon>Actinomycetota</taxon>
        <taxon>Thermoleophilia</taxon>
        <taxon>Solirubrobacterales</taxon>
        <taxon>Paraconexibacteraceae</taxon>
        <taxon>Paraconexibacter</taxon>
    </lineage>
</organism>